<keyword evidence="7" id="KW-1185">Reference proteome</keyword>
<dbReference type="PROSITE" id="PS50014">
    <property type="entry name" value="BROMODOMAIN_2"/>
    <property type="match status" value="1"/>
</dbReference>
<accession>A0AAJ0BCR6</accession>
<evidence type="ECO:0000313" key="7">
    <source>
        <dbReference type="Proteomes" id="UP001239445"/>
    </source>
</evidence>
<dbReference type="Proteomes" id="UP001239445">
    <property type="component" value="Unassembled WGS sequence"/>
</dbReference>
<feature type="region of interest" description="Disordered" evidence="3">
    <location>
        <begin position="74"/>
        <end position="103"/>
    </location>
</feature>
<keyword evidence="1 2" id="KW-0103">Bromodomain</keyword>
<sequence length="1031" mass="108896">MNIPSPYTALECLLLFRGVSAYGLDEKAFNTISEGLTDSELVKDGSTYNPARLTSAGLRELFLDLLWEEIKASSADNAPRPDGGSPPASKKRRLQPPPRPTVQDALQCVDKIRSGHEKLWGVYSRQMVEDIRQLEEDWLQTQKDIEALQALDSKDAQAEQPRTQPDSGRIASGQGNSVGDVARRSLEPVQPGSSVGHTPNGVGPTQAAPATRPISPRPPPLPQAPSLPSAVTPVVSARPQPPQPPQQIKPGANQARPTPPAVPGPVLAQPQAVPQPLLGTSRVQDTAKPPSGASPGLQLPQGLPVFQPAPIPSQGLSPAPQPPSEGLQRPADAARPKQMPSPTPGSQAPAQGQLRWEPPYQPNSSAIRPPPGPQATQPGDAANQFPQAPAQRVPVPHPPQPISRPLQPQAAKPLPQPVPQPGLVPPQNAGQYPPPQPVPIRSSTDSGGPVRQPLLAPNVQPNRAPVPAFHGYPPQSRTPGSAPTPPGAVAARPQPGLGQPQPPRPVSQALQAPPYNQTGTPAASPALGLVQETQRGYSSPYPAQVPTIPGRVQQQRLPSTPTPTPPARLTPLTFPPPQTPAAFLPRLLTGSGTKWATSSTPSTPTAASLIRAADDVPDSPGCEPLSPIPRPQALPRGENAPQHDVLAPEQSVDTTPAKRKGGRPRGSQRTDDSAPARPGLSNSAVPPPKVASTSQPAPAESHPGQSDHRQPSKEPESAMIKDEVMTPLPLTEAGDTTADESVTGRRQKTRRGKRKREELSPTPAETPVVDRPSFFTSGMPAEPVQQPPTTVLWTRGFNKVSGSAIEQIVRHRHANMFAAPIRERDAPGYHRVVLQPQDLKSIKAAISHGNRTAAQAAAALPDADSNKNGIELPIDESLVPPKSIINSGQLDRELAHMFANAVMYNPDASHGPGPEFLVATDEAQADGQEGGPQEGALGYKVDEFGVVKDARAMFLEVDKLLNELRSAEVRRTGGRTGANTGTSTRQASVANREASQAGDDGAAPGHHEEDEHTGTDAEAGTSAKRRRITRN</sequence>
<feature type="compositionally biased region" description="Low complexity" evidence="3">
    <location>
        <begin position="596"/>
        <end position="608"/>
    </location>
</feature>
<feature type="chain" id="PRO_5042517350" description="Bromo domain-containing protein" evidence="4">
    <location>
        <begin position="22"/>
        <end position="1031"/>
    </location>
</feature>
<feature type="region of interest" description="Disordered" evidence="3">
    <location>
        <begin position="151"/>
        <end position="772"/>
    </location>
</feature>
<feature type="region of interest" description="Disordered" evidence="3">
    <location>
        <begin position="969"/>
        <end position="1031"/>
    </location>
</feature>
<name>A0AAJ0BCR6_9PEZI</name>
<feature type="domain" description="Bromo" evidence="5">
    <location>
        <begin position="809"/>
        <end position="912"/>
    </location>
</feature>
<evidence type="ECO:0000259" key="5">
    <source>
        <dbReference type="PROSITE" id="PS50014"/>
    </source>
</evidence>
<dbReference type="PRINTS" id="PR01217">
    <property type="entry name" value="PRICHEXTENSN"/>
</dbReference>
<dbReference type="PANTHER" id="PTHR15398">
    <property type="entry name" value="BROMODOMAIN-CONTAINING PROTEIN 8"/>
    <property type="match status" value="1"/>
</dbReference>
<feature type="compositionally biased region" description="Basic residues" evidence="3">
    <location>
        <begin position="745"/>
        <end position="754"/>
    </location>
</feature>
<evidence type="ECO:0000313" key="6">
    <source>
        <dbReference type="EMBL" id="KAK1754387.1"/>
    </source>
</evidence>
<feature type="compositionally biased region" description="Basic and acidic residues" evidence="3">
    <location>
        <begin position="1005"/>
        <end position="1015"/>
    </location>
</feature>
<dbReference type="AlphaFoldDB" id="A0AAJ0BCR6"/>
<dbReference type="InterPro" id="IPR001487">
    <property type="entry name" value="Bromodomain"/>
</dbReference>
<dbReference type="EMBL" id="MU839835">
    <property type="protein sequence ID" value="KAK1754387.1"/>
    <property type="molecule type" value="Genomic_DNA"/>
</dbReference>
<dbReference type="Pfam" id="PF00439">
    <property type="entry name" value="Bromodomain"/>
    <property type="match status" value="1"/>
</dbReference>
<dbReference type="GO" id="GO:0035267">
    <property type="term" value="C:NuA4 histone acetyltransferase complex"/>
    <property type="evidence" value="ECO:0007669"/>
    <property type="project" value="TreeGrafter"/>
</dbReference>
<evidence type="ECO:0000256" key="2">
    <source>
        <dbReference type="PROSITE-ProRule" id="PRU00035"/>
    </source>
</evidence>
<evidence type="ECO:0000256" key="1">
    <source>
        <dbReference type="ARBA" id="ARBA00023117"/>
    </source>
</evidence>
<comment type="caution">
    <text evidence="6">The sequence shown here is derived from an EMBL/GenBank/DDBJ whole genome shotgun (WGS) entry which is preliminary data.</text>
</comment>
<organism evidence="6 7">
    <name type="scientific">Echria macrotheca</name>
    <dbReference type="NCBI Taxonomy" id="438768"/>
    <lineage>
        <taxon>Eukaryota</taxon>
        <taxon>Fungi</taxon>
        <taxon>Dikarya</taxon>
        <taxon>Ascomycota</taxon>
        <taxon>Pezizomycotina</taxon>
        <taxon>Sordariomycetes</taxon>
        <taxon>Sordariomycetidae</taxon>
        <taxon>Sordariales</taxon>
        <taxon>Schizotheciaceae</taxon>
        <taxon>Echria</taxon>
    </lineage>
</organism>
<protein>
    <recommendedName>
        <fullName evidence="5">Bromo domain-containing protein</fullName>
    </recommendedName>
</protein>
<dbReference type="GO" id="GO:0006325">
    <property type="term" value="P:chromatin organization"/>
    <property type="evidence" value="ECO:0007669"/>
    <property type="project" value="UniProtKB-ARBA"/>
</dbReference>
<feature type="compositionally biased region" description="Pro residues" evidence="3">
    <location>
        <begin position="215"/>
        <end position="225"/>
    </location>
</feature>
<dbReference type="InterPro" id="IPR036427">
    <property type="entry name" value="Bromodomain-like_sf"/>
</dbReference>
<gene>
    <name evidence="6" type="ORF">QBC47DRAFT_383796</name>
</gene>
<reference evidence="6" key="1">
    <citation type="submission" date="2023-06" db="EMBL/GenBank/DDBJ databases">
        <title>Genome-scale phylogeny and comparative genomics of the fungal order Sordariales.</title>
        <authorList>
            <consortium name="Lawrence Berkeley National Laboratory"/>
            <person name="Hensen N."/>
            <person name="Bonometti L."/>
            <person name="Westerberg I."/>
            <person name="Brannstrom I.O."/>
            <person name="Guillou S."/>
            <person name="Cros-Aarteil S."/>
            <person name="Calhoun S."/>
            <person name="Haridas S."/>
            <person name="Kuo A."/>
            <person name="Mondo S."/>
            <person name="Pangilinan J."/>
            <person name="Riley R."/>
            <person name="Labutti K."/>
            <person name="Andreopoulos B."/>
            <person name="Lipzen A."/>
            <person name="Chen C."/>
            <person name="Yanf M."/>
            <person name="Daum C."/>
            <person name="Ng V."/>
            <person name="Clum A."/>
            <person name="Steindorff A."/>
            <person name="Ohm R."/>
            <person name="Martin F."/>
            <person name="Silar P."/>
            <person name="Natvig D."/>
            <person name="Lalanne C."/>
            <person name="Gautier V."/>
            <person name="Ament-Velasquez S.L."/>
            <person name="Kruys A."/>
            <person name="Hutchinson M.I."/>
            <person name="Powell A.J."/>
            <person name="Barry K."/>
            <person name="Miller A.N."/>
            <person name="Grigoriev I.V."/>
            <person name="Debuchy R."/>
            <person name="Gladieux P."/>
            <person name="Thoren M.H."/>
            <person name="Johannesson H."/>
        </authorList>
    </citation>
    <scope>NUCLEOTIDE SEQUENCE</scope>
    <source>
        <strain evidence="6">PSN4</strain>
    </source>
</reference>
<dbReference type="SUPFAM" id="SSF47370">
    <property type="entry name" value="Bromodomain"/>
    <property type="match status" value="1"/>
</dbReference>
<feature type="compositionally biased region" description="Basic and acidic residues" evidence="3">
    <location>
        <begin position="705"/>
        <end position="724"/>
    </location>
</feature>
<dbReference type="PANTHER" id="PTHR15398:SF4">
    <property type="entry name" value="BROMODOMAIN-CONTAINING PROTEIN 8 ISOFORM X1"/>
    <property type="match status" value="1"/>
</dbReference>
<feature type="compositionally biased region" description="Low complexity" evidence="3">
    <location>
        <begin position="264"/>
        <end position="279"/>
    </location>
</feature>
<proteinExistence type="predicted"/>
<dbReference type="Gene3D" id="1.20.920.10">
    <property type="entry name" value="Bromodomain-like"/>
    <property type="match status" value="1"/>
</dbReference>
<evidence type="ECO:0000256" key="3">
    <source>
        <dbReference type="SAM" id="MobiDB-lite"/>
    </source>
</evidence>
<keyword evidence="4" id="KW-0732">Signal</keyword>
<feature type="compositionally biased region" description="Pro residues" evidence="3">
    <location>
        <begin position="560"/>
        <end position="579"/>
    </location>
</feature>
<feature type="signal peptide" evidence="4">
    <location>
        <begin position="1"/>
        <end position="21"/>
    </location>
</feature>
<evidence type="ECO:0000256" key="4">
    <source>
        <dbReference type="SAM" id="SignalP"/>
    </source>
</evidence>
<feature type="compositionally biased region" description="Polar residues" evidence="3">
    <location>
        <begin position="508"/>
        <end position="521"/>
    </location>
</feature>
<feature type="compositionally biased region" description="Pro residues" evidence="3">
    <location>
        <begin position="414"/>
        <end position="424"/>
    </location>
</feature>